<reference evidence="2 3" key="1">
    <citation type="submission" date="2019-03" db="EMBL/GenBank/DDBJ databases">
        <title>Genomic Encyclopedia of Type Strains, Phase IV (KMG-IV): sequencing the most valuable type-strain genomes for metagenomic binning, comparative biology and taxonomic classification.</title>
        <authorList>
            <person name="Goeker M."/>
        </authorList>
    </citation>
    <scope>NUCLEOTIDE SEQUENCE [LARGE SCALE GENOMIC DNA]</scope>
    <source>
        <strain evidence="2 3">DSM 46831</strain>
    </source>
</reference>
<dbReference type="GO" id="GO:0016747">
    <property type="term" value="F:acyltransferase activity, transferring groups other than amino-acyl groups"/>
    <property type="evidence" value="ECO:0007669"/>
    <property type="project" value="InterPro"/>
</dbReference>
<dbReference type="EMBL" id="SLXV01000013">
    <property type="protein sequence ID" value="TCP69131.1"/>
    <property type="molecule type" value="Genomic_DNA"/>
</dbReference>
<dbReference type="SUPFAM" id="SSF55729">
    <property type="entry name" value="Acyl-CoA N-acyltransferases (Nat)"/>
    <property type="match status" value="1"/>
</dbReference>
<dbReference type="RefSeq" id="WP_165873688.1">
    <property type="nucleotide sequence ID" value="NZ_SLXV01000013.1"/>
</dbReference>
<evidence type="ECO:0000313" key="2">
    <source>
        <dbReference type="EMBL" id="TCP69131.1"/>
    </source>
</evidence>
<gene>
    <name evidence="2" type="ORF">EDD57_11353</name>
</gene>
<dbReference type="AlphaFoldDB" id="A0A4R2S9M5"/>
<dbReference type="InterPro" id="IPR000182">
    <property type="entry name" value="GNAT_dom"/>
</dbReference>
<feature type="domain" description="N-acetyltransferase" evidence="1">
    <location>
        <begin position="19"/>
        <end position="111"/>
    </location>
</feature>
<proteinExistence type="predicted"/>
<accession>A0A4R2S9M5</accession>
<protein>
    <submittedName>
        <fullName evidence="2">Acetyltransferase (GNAT) family protein</fullName>
    </submittedName>
</protein>
<dbReference type="Pfam" id="PF00583">
    <property type="entry name" value="Acetyltransf_1"/>
    <property type="match status" value="1"/>
</dbReference>
<dbReference type="Gene3D" id="3.40.630.30">
    <property type="match status" value="1"/>
</dbReference>
<keyword evidence="2" id="KW-0808">Transferase</keyword>
<evidence type="ECO:0000259" key="1">
    <source>
        <dbReference type="Pfam" id="PF00583"/>
    </source>
</evidence>
<keyword evidence="3" id="KW-1185">Reference proteome</keyword>
<name>A0A4R2S9M5_9BACL</name>
<comment type="caution">
    <text evidence="2">The sequence shown here is derived from an EMBL/GenBank/DDBJ whole genome shotgun (WGS) entry which is preliminary data.</text>
</comment>
<dbReference type="Proteomes" id="UP000294746">
    <property type="component" value="Unassembled WGS sequence"/>
</dbReference>
<evidence type="ECO:0000313" key="3">
    <source>
        <dbReference type="Proteomes" id="UP000294746"/>
    </source>
</evidence>
<dbReference type="InterPro" id="IPR016181">
    <property type="entry name" value="Acyl_CoA_acyltransferase"/>
</dbReference>
<sequence>MDITWKKLTSSDHIFLQKAFEIYDQSFPDEVRESHDVFDRGLLSQNSSFPDSYTFLVGYQNEDEIVSLATAHYFSKVNMGFVVYLATNPYIRSRGIGSMTLNKIEEVLQDDAKKAGHHFLSGMVLETEKPEFAHTEAEKRNCELRNRFFEKNQFVNLMNVTYLQPPLKEGDSSVPLHLFLKQYAGTIQRDEIAMVIKEILTKKYQEINQIPIKVLEECQKLMRID</sequence>
<organism evidence="2 3">
    <name type="scientific">Baia soyae</name>
    <dbReference type="NCBI Taxonomy" id="1544746"/>
    <lineage>
        <taxon>Bacteria</taxon>
        <taxon>Bacillati</taxon>
        <taxon>Bacillota</taxon>
        <taxon>Bacilli</taxon>
        <taxon>Bacillales</taxon>
        <taxon>Thermoactinomycetaceae</taxon>
        <taxon>Baia</taxon>
    </lineage>
</organism>